<organism evidence="2">
    <name type="scientific">Acinetobacter baumannii</name>
    <dbReference type="NCBI Taxonomy" id="470"/>
    <lineage>
        <taxon>Bacteria</taxon>
        <taxon>Pseudomonadati</taxon>
        <taxon>Pseudomonadota</taxon>
        <taxon>Gammaproteobacteria</taxon>
        <taxon>Moraxellales</taxon>
        <taxon>Moraxellaceae</taxon>
        <taxon>Acinetobacter</taxon>
        <taxon>Acinetobacter calcoaceticus/baumannii complex</taxon>
    </lineage>
</organism>
<sequence>MAVEITAFFIGGQKMTVPISDRLSQLYVGNGTNTRFDFTFRVFNQEDATGVAIRKKGATEFETVDPSTYTVTLNQDGFGGYVTFNTPPSSSVYFYIAGQPLLINFLILQITTIFIPMLLNVR</sequence>
<dbReference type="AlphaFoldDB" id="A0A6F8TH49"/>
<gene>
    <name evidence="2" type="ORF">ATCC19606_23990</name>
</gene>
<proteinExistence type="predicted"/>
<dbReference type="EMBL" id="AP022836">
    <property type="protein sequence ID" value="BCB00064.1"/>
    <property type="molecule type" value="Genomic_DNA"/>
</dbReference>
<keyword evidence="1" id="KW-1133">Transmembrane helix</keyword>
<reference evidence="2" key="1">
    <citation type="submission" date="2020-03" db="EMBL/GenBank/DDBJ databases">
        <title>Complete genome sequence of Acinetobacter baumannii ATCC19606T, which is a model strain for tolerization of antimicrobial agents.</title>
        <authorList>
            <person name="Tsubouchi T."/>
            <person name="Suzuki M."/>
            <person name="Niki M."/>
            <person name="Oinuma K."/>
            <person name="Niki M."/>
            <person name="Shibayama K."/>
            <person name="Kakeya H."/>
            <person name="Kaneko Y."/>
        </authorList>
    </citation>
    <scope>NUCLEOTIDE SEQUENCE</scope>
    <source>
        <strain evidence="2">ATCC19606</strain>
    </source>
</reference>
<feature type="transmembrane region" description="Helical" evidence="1">
    <location>
        <begin position="92"/>
        <end position="119"/>
    </location>
</feature>
<evidence type="ECO:0000256" key="1">
    <source>
        <dbReference type="SAM" id="Phobius"/>
    </source>
</evidence>
<keyword evidence="1" id="KW-0812">Transmembrane</keyword>
<accession>A0A6F8TH49</accession>
<keyword evidence="1" id="KW-0472">Membrane</keyword>
<protein>
    <submittedName>
        <fullName evidence="2">Uncharacterized protein</fullName>
    </submittedName>
</protein>
<name>A0A6F8TH49_ACIBA</name>
<evidence type="ECO:0000313" key="2">
    <source>
        <dbReference type="EMBL" id="BCB00064.1"/>
    </source>
</evidence>